<dbReference type="RefSeq" id="WP_275111120.1">
    <property type="nucleotide sequence ID" value="NZ_JAKJSC010000006.1"/>
</dbReference>
<dbReference type="Proteomes" id="UP001528920">
    <property type="component" value="Unassembled WGS sequence"/>
</dbReference>
<comment type="caution">
    <text evidence="2">The sequence shown here is derived from an EMBL/GenBank/DDBJ whole genome shotgun (WGS) entry which is preliminary data.</text>
</comment>
<dbReference type="PROSITE" id="PS51257">
    <property type="entry name" value="PROKAR_LIPOPROTEIN"/>
    <property type="match status" value="1"/>
</dbReference>
<evidence type="ECO:0000313" key="2">
    <source>
        <dbReference type="EMBL" id="MDE5419788.1"/>
    </source>
</evidence>
<keyword evidence="1" id="KW-0732">Signal</keyword>
<proteinExistence type="predicted"/>
<gene>
    <name evidence="2" type="ORF">L3049_17495</name>
</gene>
<dbReference type="EMBL" id="JAKJSC010000006">
    <property type="protein sequence ID" value="MDE5419788.1"/>
    <property type="molecule type" value="Genomic_DNA"/>
</dbReference>
<evidence type="ECO:0000256" key="1">
    <source>
        <dbReference type="SAM" id="SignalP"/>
    </source>
</evidence>
<protein>
    <submittedName>
        <fullName evidence="2">Uncharacterized protein</fullName>
    </submittedName>
</protein>
<feature type="chain" id="PRO_5045686931" evidence="1">
    <location>
        <begin position="21"/>
        <end position="288"/>
    </location>
</feature>
<keyword evidence="3" id="KW-1185">Reference proteome</keyword>
<sequence>MKKQLFVIAAMLILAFSACSKDSEEVKSEQDLYTVNFKSSFTSSFKSADLSADLPTFLDYVLFNAEGKYVKELKFLASEQVVDELSAGDYILKILGNSSSYSWETNDYIWGDQYLNSFYFSDHEPSKSVFGGTLNFTVNENATFDLTLNRLTSQVQVYIKDLPSNAGKIEMTLYDASYGLYLENYTPSSPSDSRVVSTDWTETSDEVKYHLHFSMFDTEAEFTHEGLIKVFDKSGQLISSKEVHDIKTTRNKITYIEGNIMPADPGTNTGFTITYNSNWGETINVQFE</sequence>
<evidence type="ECO:0000313" key="3">
    <source>
        <dbReference type="Proteomes" id="UP001528920"/>
    </source>
</evidence>
<feature type="signal peptide" evidence="1">
    <location>
        <begin position="1"/>
        <end position="20"/>
    </location>
</feature>
<name>A0ABT5VZ12_9BACT</name>
<reference evidence="2 3" key="1">
    <citation type="submission" date="2022-01" db="EMBL/GenBank/DDBJ databases">
        <title>Labilibaculum sp. nov, a marine bacterium isolated from Antarctica.</title>
        <authorList>
            <person name="Dai W."/>
        </authorList>
    </citation>
    <scope>NUCLEOTIDE SEQUENCE [LARGE SCALE GENOMIC DNA]</scope>
    <source>
        <strain evidence="2 3">DW002</strain>
    </source>
</reference>
<organism evidence="2 3">
    <name type="scientific">Paralabilibaculum antarcticum</name>
    <dbReference type="NCBI Taxonomy" id="2912572"/>
    <lineage>
        <taxon>Bacteria</taxon>
        <taxon>Pseudomonadati</taxon>
        <taxon>Bacteroidota</taxon>
        <taxon>Bacteroidia</taxon>
        <taxon>Marinilabiliales</taxon>
        <taxon>Marinifilaceae</taxon>
        <taxon>Paralabilibaculum</taxon>
    </lineage>
</organism>
<accession>A0ABT5VZ12</accession>